<proteinExistence type="predicted"/>
<evidence type="ECO:0000313" key="1">
    <source>
        <dbReference type="EMBL" id="KAK3018942.1"/>
    </source>
</evidence>
<dbReference type="InterPro" id="IPR023214">
    <property type="entry name" value="HAD_sf"/>
</dbReference>
<organism evidence="1 2">
    <name type="scientific">Escallonia herrerae</name>
    <dbReference type="NCBI Taxonomy" id="1293975"/>
    <lineage>
        <taxon>Eukaryota</taxon>
        <taxon>Viridiplantae</taxon>
        <taxon>Streptophyta</taxon>
        <taxon>Embryophyta</taxon>
        <taxon>Tracheophyta</taxon>
        <taxon>Spermatophyta</taxon>
        <taxon>Magnoliopsida</taxon>
        <taxon>eudicotyledons</taxon>
        <taxon>Gunneridae</taxon>
        <taxon>Pentapetalae</taxon>
        <taxon>asterids</taxon>
        <taxon>campanulids</taxon>
        <taxon>Escalloniales</taxon>
        <taxon>Escalloniaceae</taxon>
        <taxon>Escallonia</taxon>
    </lineage>
</organism>
<protein>
    <submittedName>
        <fullName evidence="1">Uncharacterized protein</fullName>
    </submittedName>
</protein>
<accession>A0AA88W1H3</accession>
<dbReference type="AlphaFoldDB" id="A0AA88W1H3"/>
<keyword evidence="2" id="KW-1185">Reference proteome</keyword>
<name>A0AA88W1H3_9ASTE</name>
<dbReference type="Pfam" id="PF03767">
    <property type="entry name" value="Acid_phosphat_B"/>
    <property type="match status" value="1"/>
</dbReference>
<dbReference type="InterPro" id="IPR005519">
    <property type="entry name" value="Acid_phosphat_B-like"/>
</dbReference>
<evidence type="ECO:0000313" key="2">
    <source>
        <dbReference type="Proteomes" id="UP001188597"/>
    </source>
</evidence>
<dbReference type="PANTHER" id="PTHR31284:SF19">
    <property type="entry name" value="VEGETATIVE STORAGE PROTEIN 1-RELATED"/>
    <property type="match status" value="1"/>
</dbReference>
<gene>
    <name evidence="1" type="ORF">RJ639_003539</name>
</gene>
<reference evidence="1" key="1">
    <citation type="submission" date="2022-12" db="EMBL/GenBank/DDBJ databases">
        <title>Draft genome assemblies for two species of Escallonia (Escalloniales).</title>
        <authorList>
            <person name="Chanderbali A."/>
            <person name="Dervinis C."/>
            <person name="Anghel I."/>
            <person name="Soltis D."/>
            <person name="Soltis P."/>
            <person name="Zapata F."/>
        </authorList>
    </citation>
    <scope>NUCLEOTIDE SEQUENCE</scope>
    <source>
        <strain evidence="1">UCBG64.0493</strain>
        <tissue evidence="1">Leaf</tissue>
    </source>
</reference>
<dbReference type="Gene3D" id="3.40.50.1000">
    <property type="entry name" value="HAD superfamily/HAD-like"/>
    <property type="match status" value="1"/>
</dbReference>
<dbReference type="PANTHER" id="PTHR31284">
    <property type="entry name" value="ACID PHOSPHATASE-LIKE PROTEIN"/>
    <property type="match status" value="1"/>
</dbReference>
<comment type="caution">
    <text evidence="1">The sequence shown here is derived from an EMBL/GenBank/DDBJ whole genome shotgun (WGS) entry which is preliminary data.</text>
</comment>
<dbReference type="Proteomes" id="UP001188597">
    <property type="component" value="Unassembled WGS sequence"/>
</dbReference>
<dbReference type="EMBL" id="JAVXUP010000908">
    <property type="protein sequence ID" value="KAK3018942.1"/>
    <property type="molecule type" value="Genomic_DNA"/>
</dbReference>
<sequence length="80" mass="8766">MKNSCCFDPIDGMMECCENGCRQVGDKDTAVAYKSAERGELEKAGYRILGNMGDQWSDLLGTHVGNRTFKVKQAGESANQ</sequence>